<reference evidence="7" key="1">
    <citation type="submission" date="2021-02" db="EMBL/GenBank/DDBJ databases">
        <authorList>
            <person name="Nowell W R."/>
        </authorList>
    </citation>
    <scope>NUCLEOTIDE SEQUENCE</scope>
</reference>
<dbReference type="PANTHER" id="PTHR10680:SF14">
    <property type="entry name" value="PEPTIDYL-GLYCINE ALPHA-AMIDATING MONOOXYGENASE"/>
    <property type="match status" value="1"/>
</dbReference>
<dbReference type="PANTHER" id="PTHR10680">
    <property type="entry name" value="PEPTIDYL-GLYCINE ALPHA-AMIDATING MONOOXYGENASE"/>
    <property type="match status" value="1"/>
</dbReference>
<dbReference type="SUPFAM" id="SSF56399">
    <property type="entry name" value="ADP-ribosylation"/>
    <property type="match status" value="1"/>
</dbReference>
<dbReference type="Gene3D" id="3.90.176.10">
    <property type="entry name" value="Toxin ADP-ribosyltransferase, Chain A, domain 1"/>
    <property type="match status" value="1"/>
</dbReference>
<dbReference type="EMBL" id="CAJNON010000139">
    <property type="protein sequence ID" value="CAF1022040.1"/>
    <property type="molecule type" value="Genomic_DNA"/>
</dbReference>
<comment type="caution">
    <text evidence="7">The sequence shown here is derived from an EMBL/GenBank/DDBJ whole genome shotgun (WGS) entry which is preliminary data.</text>
</comment>
<sequence>MASASSSTDVSHSEFDEMYLEIFCLLWLDASSSTKEGRDTEPKLRSIINHFKKFQDITQCQNYIYERSTKERVVMIVSGRLGREIVPSIHRVRQVISIYVYCMDKEDNEKWARNYKKIKAVVTDLDELVSRIKADHKIQKMVEEPLSINIFNKGGNSTIDLNGEFVFSQVLIDCLIQLQYTEDDKKELIDLCKKQYKGNNDELSNIREFQKEHLSNKVLWWYTRESFFYKTLNAALRTPADIHTIFLFRKYIADIQYQLKKHQAKERLQLYRSQMISNNELETLKQNCDKFISMNSFFSTSFDKQKALSFLKYSDDTENLEAVLFQIDADPRMATTKPFADITGFSEFKDEAEVLFMLGSIFRLNSVKYSENGQVWIIEMTLCNNEEHDLEQVLIDMKEEFMSEEINLQALAKMLWGMSQIDLARKYFMRLLEQLPLHDPLHINLYQDLSKLEAHAGHLDKSIEWRRKANELKKQISSTSSSSISKPKNPVEPKFNKWKQNAITVAGGNKEGQQLNQLRFPTGIFIDKKENILIADYENHRIVQWKCSAKEGQIIAGASGKGNRMDQLNCPTDLILDQQKHSIIIADLVNKRVIQWMNQKQQILIKDIDCFGLAMDKHGFLYVSDYKKNEVRRWKMGEYDEGIVVAGGYGVGNKLNQLNKPTFIFVDEDQSVYVSDRNNHRVMRWKKDAKEGRIVAGGNGRGGNFNQLSSPNGVIVDDFGQIYVADFANHRVMRWCEGKGEGEVVVGGNGKGNQSNQLNRPRGLSFDEEGNLYVVDCANCRIEKFEITW</sequence>
<dbReference type="SUPFAM" id="SSF101898">
    <property type="entry name" value="NHL repeat"/>
    <property type="match status" value="1"/>
</dbReference>
<evidence type="ECO:0000256" key="4">
    <source>
        <dbReference type="PROSITE-ProRule" id="PRU00504"/>
    </source>
</evidence>
<feature type="repeat" description="NHL" evidence="4">
    <location>
        <begin position="701"/>
        <end position="732"/>
    </location>
</feature>
<feature type="compositionally biased region" description="Low complexity" evidence="5">
    <location>
        <begin position="476"/>
        <end position="485"/>
    </location>
</feature>
<evidence type="ECO:0000256" key="1">
    <source>
        <dbReference type="ARBA" id="ARBA00022729"/>
    </source>
</evidence>
<evidence type="ECO:0000256" key="5">
    <source>
        <dbReference type="SAM" id="MobiDB-lite"/>
    </source>
</evidence>
<dbReference type="InterPro" id="IPR011042">
    <property type="entry name" value="6-blade_b-propeller_TolB-like"/>
</dbReference>
<dbReference type="PROSITE" id="PS51125">
    <property type="entry name" value="NHL"/>
    <property type="match status" value="2"/>
</dbReference>
<keyword evidence="3" id="KW-0325">Glycoprotein</keyword>
<accession>A0A814IIF6</accession>
<dbReference type="Gene3D" id="2.40.10.500">
    <property type="match status" value="1"/>
</dbReference>
<feature type="region of interest" description="Disordered" evidence="5">
    <location>
        <begin position="474"/>
        <end position="493"/>
    </location>
</feature>
<dbReference type="AlphaFoldDB" id="A0A814IIF6"/>
<feature type="repeat" description="NHL" evidence="4">
    <location>
        <begin position="757"/>
        <end position="788"/>
    </location>
</feature>
<evidence type="ECO:0000313" key="8">
    <source>
        <dbReference type="EMBL" id="CAF3931831.1"/>
    </source>
</evidence>
<keyword evidence="1" id="KW-0732">Signal</keyword>
<dbReference type="InterPro" id="IPR001258">
    <property type="entry name" value="NHL_repeat"/>
</dbReference>
<protein>
    <recommendedName>
        <fullName evidence="6">ADP ribosyltransferase domain-containing protein</fullName>
    </recommendedName>
</protein>
<dbReference type="InterPro" id="IPR003540">
    <property type="entry name" value="ADP-ribosyltransferase"/>
</dbReference>
<dbReference type="Gene3D" id="2.120.10.30">
    <property type="entry name" value="TolB, C-terminal domain"/>
    <property type="match status" value="2"/>
</dbReference>
<organism evidence="7 9">
    <name type="scientific">Adineta steineri</name>
    <dbReference type="NCBI Taxonomy" id="433720"/>
    <lineage>
        <taxon>Eukaryota</taxon>
        <taxon>Metazoa</taxon>
        <taxon>Spiralia</taxon>
        <taxon>Gnathifera</taxon>
        <taxon>Rotifera</taxon>
        <taxon>Eurotatoria</taxon>
        <taxon>Bdelloidea</taxon>
        <taxon>Adinetida</taxon>
        <taxon>Adinetidae</taxon>
        <taxon>Adineta</taxon>
    </lineage>
</organism>
<evidence type="ECO:0000256" key="3">
    <source>
        <dbReference type="ARBA" id="ARBA00023180"/>
    </source>
</evidence>
<dbReference type="Proteomes" id="UP000663891">
    <property type="component" value="Unassembled WGS sequence"/>
</dbReference>
<name>A0A814IIF6_9BILA</name>
<dbReference type="Pfam" id="PF03496">
    <property type="entry name" value="ADPrib_exo_Tox"/>
    <property type="match status" value="1"/>
</dbReference>
<evidence type="ECO:0000313" key="7">
    <source>
        <dbReference type="EMBL" id="CAF1022040.1"/>
    </source>
</evidence>
<gene>
    <name evidence="8" type="ORF">OKA104_LOCUS25867</name>
    <name evidence="7" type="ORF">VCS650_LOCUS15849</name>
</gene>
<evidence type="ECO:0000256" key="2">
    <source>
        <dbReference type="ARBA" id="ARBA00022737"/>
    </source>
</evidence>
<evidence type="ECO:0000259" key="6">
    <source>
        <dbReference type="Pfam" id="PF03496"/>
    </source>
</evidence>
<dbReference type="EMBL" id="CAJOAY010002211">
    <property type="protein sequence ID" value="CAF3931831.1"/>
    <property type="molecule type" value="Genomic_DNA"/>
</dbReference>
<dbReference type="Pfam" id="PF01436">
    <property type="entry name" value="NHL"/>
    <property type="match status" value="3"/>
</dbReference>
<proteinExistence type="predicted"/>
<dbReference type="GO" id="GO:0005576">
    <property type="term" value="C:extracellular region"/>
    <property type="evidence" value="ECO:0007669"/>
    <property type="project" value="InterPro"/>
</dbReference>
<evidence type="ECO:0000313" key="9">
    <source>
        <dbReference type="Proteomes" id="UP000663891"/>
    </source>
</evidence>
<feature type="domain" description="ADP ribosyltransferase" evidence="6">
    <location>
        <begin position="219"/>
        <end position="379"/>
    </location>
</feature>
<dbReference type="CDD" id="cd05819">
    <property type="entry name" value="NHL"/>
    <property type="match status" value="1"/>
</dbReference>
<keyword evidence="2" id="KW-0677">Repeat</keyword>
<dbReference type="Proteomes" id="UP000663881">
    <property type="component" value="Unassembled WGS sequence"/>
</dbReference>
<dbReference type="OrthoDB" id="10021022at2759"/>
<dbReference type="PROSITE" id="PS51996">
    <property type="entry name" value="TR_MART"/>
    <property type="match status" value="1"/>
</dbReference>